<dbReference type="InterPro" id="IPR026276">
    <property type="entry name" value="Baseplate_GpP"/>
</dbReference>
<evidence type="ECO:0000259" key="2">
    <source>
        <dbReference type="Pfam" id="PF21929"/>
    </source>
</evidence>
<evidence type="ECO:0000259" key="1">
    <source>
        <dbReference type="Pfam" id="PF21683"/>
    </source>
</evidence>
<feature type="domain" description="Baseplate hub protein gp44/GpP-like second" evidence="3">
    <location>
        <begin position="93"/>
        <end position="168"/>
    </location>
</feature>
<dbReference type="EMBL" id="CAADFH010000013">
    <property type="protein sequence ID" value="VFJ90807.1"/>
    <property type="molecule type" value="Genomic_DNA"/>
</dbReference>
<dbReference type="InterPro" id="IPR023399">
    <property type="entry name" value="Baseplate-like_2-layer_sand"/>
</dbReference>
<dbReference type="InterPro" id="IPR053982">
    <property type="entry name" value="Gp44/GpP-like_C"/>
</dbReference>
<accession>A0A450UEB5</accession>
<dbReference type="Gene3D" id="3.55.50.10">
    <property type="entry name" value="Baseplate protein-like domains"/>
    <property type="match status" value="1"/>
</dbReference>
<feature type="domain" description="Baseplate hub protein gp44-like N-terminal" evidence="1">
    <location>
        <begin position="4"/>
        <end position="87"/>
    </location>
</feature>
<dbReference type="AlphaFoldDB" id="A0A450UEB5"/>
<evidence type="ECO:0000259" key="3">
    <source>
        <dbReference type="Pfam" id="PF22255"/>
    </source>
</evidence>
<dbReference type="Gene3D" id="3.30.1920.10">
    <property type="entry name" value="Baseplate protein-like domains - 2 layer sandwich fold"/>
    <property type="match status" value="1"/>
</dbReference>
<dbReference type="Pfam" id="PF22255">
    <property type="entry name" value="Gp44-like_2nd"/>
    <property type="match status" value="1"/>
</dbReference>
<feature type="domain" description="Baseplate hub protein gp44/GpP-like C-terminal" evidence="2">
    <location>
        <begin position="244"/>
        <end position="315"/>
    </location>
</feature>
<protein>
    <submittedName>
        <fullName evidence="4">Mu-like prophage tail protein gpP</fullName>
    </submittedName>
</protein>
<sequence>MDNKVEIRFDGKRYAFWQEVSIRFSVDDLCSSVSLSITRPGAGDGLGITANTIIEVMIGGHLVATVRPDSLTREVDKENHSIHLAARSLGRELVDCRYSQTMLGLTLEDIMKRICGAFEVPLKVLTKTAVTPNFAMQCESPANALINAVRTANLLLYPMQNGGLVLTKPTDAAPVATLVYGEHILHYRITDEFKLRFSEYTIKGYDYSSNHDLDGTVKDDGVSYHRPLQLVADRHGRGLGGCERRAELERDRRRARARRLDLRILGWRGQNGGLWGINTKVRVVIPQEGIDGVFLIGDCDFRLDDRGGGITHLQLMERGAFGR</sequence>
<dbReference type="Pfam" id="PF21929">
    <property type="entry name" value="GpP_4th"/>
    <property type="match status" value="1"/>
</dbReference>
<dbReference type="Pfam" id="PF21683">
    <property type="entry name" value="GpP-like_1st"/>
    <property type="match status" value="1"/>
</dbReference>
<gene>
    <name evidence="4" type="ORF">BECKLFY1418A_GA0070994_101324</name>
</gene>
<evidence type="ECO:0000313" key="4">
    <source>
        <dbReference type="EMBL" id="VFJ90807.1"/>
    </source>
</evidence>
<organism evidence="4">
    <name type="scientific">Candidatus Kentrum sp. LFY</name>
    <dbReference type="NCBI Taxonomy" id="2126342"/>
    <lineage>
        <taxon>Bacteria</taxon>
        <taxon>Pseudomonadati</taxon>
        <taxon>Pseudomonadota</taxon>
        <taxon>Gammaproteobacteria</taxon>
        <taxon>Candidatus Kentrum</taxon>
    </lineage>
</organism>
<dbReference type="Gene3D" id="2.30.300.10">
    <property type="entry name" value="Baseplate protein-like domain - beta roll fold"/>
    <property type="match status" value="1"/>
</dbReference>
<dbReference type="SUPFAM" id="SSF69279">
    <property type="entry name" value="Phage tail proteins"/>
    <property type="match status" value="2"/>
</dbReference>
<name>A0A450UEB5_9GAMM</name>
<dbReference type="PIRSF" id="PIRSF004440">
    <property type="entry name" value="GpP"/>
    <property type="match status" value="1"/>
</dbReference>
<proteinExistence type="predicted"/>
<dbReference type="InterPro" id="IPR049354">
    <property type="entry name" value="GpP-like_N"/>
</dbReference>
<reference evidence="4" key="1">
    <citation type="submission" date="2019-02" db="EMBL/GenBank/DDBJ databases">
        <authorList>
            <person name="Gruber-Vodicka R. H."/>
            <person name="Seah K. B. B."/>
        </authorList>
    </citation>
    <scope>NUCLEOTIDE SEQUENCE</scope>
    <source>
        <strain evidence="4">BECK_M6</strain>
    </source>
</reference>
<dbReference type="InterPro" id="IPR053981">
    <property type="entry name" value="Gp44/GpP-like_2nd"/>
</dbReference>